<sequence>LASASEAPPQRINSSSNTATANDNTSTTYSAKKLIMSSVQTEKQVQAQSNSEEKPISLVGSLRSRANTAKPVVTLHNTVKPIGLSLNDNDSLKTPTVLGTTDVTLRTPTILGSPTKGPLSAVGHSDELTTPRLSLSAYSTPNTQAQAFFGEHEPLLTGTTLSNNCSSSSGTALNTHTENKDSKTTITIKGNISTSISTFGTQNVNSPGLSATMFQFSPLVEHFLQSITKTQQTNSNLPLLVLDSNAKTPSATDTPDLFKVLQDKKDVTPIPHHHHTQPSTSQPSMSSQQQSPQLATDYLQLNRTTNDSTTRSNNPTAPGPSGVLAQNGFTTATATASATSCQVQGGLQYAPQNTNAAPRPGTSTNPLNLSNNPTQVHKFQIQHPPGSHQHHHHPQAHVRSASGSAAASSTSSGNTAVLQLRHTCSVSATTSGTNNNLHQQHNNDNNNTNNNYNNYTSSSNPSTTQSQSVVSTVAQQQQQQVRSCPHVAIASSSDTTTTRQTQPSNTNTQQQHTTAFLSRAFYPVFRGDFQPKIEPIDDYYQSALSFAQPTSMFQPGPMSSPDISGFTPDKNPSSVASVCEHFHEVTISPPTFVHIPVKSHLVVKFVGANSLDPMNVNDIPKFILNRRSPRRSTSSTNNNVDMNTASSRSMPSQQQQFTKIVN</sequence>
<feature type="region of interest" description="Disordered" evidence="1">
    <location>
        <begin position="429"/>
        <end position="478"/>
    </location>
</feature>
<name>A0A0M3JXV4_ANISI</name>
<evidence type="ECO:0000313" key="2">
    <source>
        <dbReference type="WBParaSite" id="ASIM_0001319601-mRNA-1"/>
    </source>
</evidence>
<reference evidence="2" key="1">
    <citation type="submission" date="2017-02" db="UniProtKB">
        <authorList>
            <consortium name="WormBaseParasite"/>
        </authorList>
    </citation>
    <scope>IDENTIFICATION</scope>
</reference>
<feature type="compositionally biased region" description="Low complexity" evidence="1">
    <location>
        <begin position="13"/>
        <end position="25"/>
    </location>
</feature>
<feature type="compositionally biased region" description="Polar residues" evidence="1">
    <location>
        <begin position="350"/>
        <end position="377"/>
    </location>
</feature>
<organism evidence="2">
    <name type="scientific">Anisakis simplex</name>
    <name type="common">Herring worm</name>
    <dbReference type="NCBI Taxonomy" id="6269"/>
    <lineage>
        <taxon>Eukaryota</taxon>
        <taxon>Metazoa</taxon>
        <taxon>Ecdysozoa</taxon>
        <taxon>Nematoda</taxon>
        <taxon>Chromadorea</taxon>
        <taxon>Rhabditida</taxon>
        <taxon>Spirurina</taxon>
        <taxon>Ascaridomorpha</taxon>
        <taxon>Ascaridoidea</taxon>
        <taxon>Anisakidae</taxon>
        <taxon>Anisakis</taxon>
        <taxon>Anisakis simplex complex</taxon>
    </lineage>
</organism>
<feature type="compositionally biased region" description="Low complexity" evidence="1">
    <location>
        <begin position="302"/>
        <end position="314"/>
    </location>
</feature>
<feature type="region of interest" description="Disordered" evidence="1">
    <location>
        <begin position="1"/>
        <end position="25"/>
    </location>
</feature>
<feature type="compositionally biased region" description="Polar residues" evidence="1">
    <location>
        <begin position="640"/>
        <end position="662"/>
    </location>
</feature>
<dbReference type="AlphaFoldDB" id="A0A0M3JXV4"/>
<feature type="region of interest" description="Disordered" evidence="1">
    <location>
        <begin position="268"/>
        <end position="326"/>
    </location>
</feature>
<dbReference type="WBParaSite" id="ASIM_0001319601-mRNA-1">
    <property type="protein sequence ID" value="ASIM_0001319601-mRNA-1"/>
    <property type="gene ID" value="ASIM_0001319601"/>
</dbReference>
<feature type="region of interest" description="Disordered" evidence="1">
    <location>
        <begin position="627"/>
        <end position="662"/>
    </location>
</feature>
<feature type="compositionally biased region" description="Low complexity" evidence="1">
    <location>
        <begin position="277"/>
        <end position="293"/>
    </location>
</feature>
<feature type="compositionally biased region" description="Low complexity" evidence="1">
    <location>
        <begin position="400"/>
        <end position="414"/>
    </location>
</feature>
<proteinExistence type="predicted"/>
<feature type="region of interest" description="Disordered" evidence="1">
    <location>
        <begin position="350"/>
        <end position="414"/>
    </location>
</feature>
<feature type="compositionally biased region" description="Low complexity" evidence="1">
    <location>
        <begin position="433"/>
        <end position="478"/>
    </location>
</feature>
<evidence type="ECO:0000256" key="1">
    <source>
        <dbReference type="SAM" id="MobiDB-lite"/>
    </source>
</evidence>
<feature type="region of interest" description="Disordered" evidence="1">
    <location>
        <begin position="491"/>
        <end position="512"/>
    </location>
</feature>
<protein>
    <submittedName>
        <fullName evidence="2">Klumpfuss (inferred by orthology to a D. melanogaster protein)</fullName>
    </submittedName>
</protein>
<accession>A0A0M3JXV4</accession>